<dbReference type="GO" id="GO:0006402">
    <property type="term" value="P:mRNA catabolic process"/>
    <property type="evidence" value="ECO:0007669"/>
    <property type="project" value="InterPro"/>
</dbReference>
<accession>A0A2R6XHQ9</accession>
<dbReference type="Pfam" id="PF04078">
    <property type="entry name" value="Rcd1"/>
    <property type="match status" value="1"/>
</dbReference>
<dbReference type="InterPro" id="IPR016024">
    <property type="entry name" value="ARM-type_fold"/>
</dbReference>
<feature type="compositionally biased region" description="Polar residues" evidence="2">
    <location>
        <begin position="509"/>
        <end position="522"/>
    </location>
</feature>
<protein>
    <submittedName>
        <fullName evidence="3">Uncharacterized protein</fullName>
    </submittedName>
</protein>
<dbReference type="AlphaFoldDB" id="A0A2R6XHQ9"/>
<feature type="region of interest" description="Disordered" evidence="2">
    <location>
        <begin position="1"/>
        <end position="25"/>
    </location>
</feature>
<proteinExistence type="inferred from homology"/>
<evidence type="ECO:0000256" key="1">
    <source>
        <dbReference type="ARBA" id="ARBA00006385"/>
    </source>
</evidence>
<dbReference type="Gene3D" id="1.25.10.10">
    <property type="entry name" value="Leucine-rich Repeat Variant"/>
    <property type="match status" value="1"/>
</dbReference>
<dbReference type="Gramene" id="Mp1g10880.1">
    <property type="protein sequence ID" value="Mp1g10880.1.cds"/>
    <property type="gene ID" value="Mp1g10880"/>
</dbReference>
<reference evidence="4" key="1">
    <citation type="journal article" date="2017" name="Cell">
        <title>Insights into land plant evolution garnered from the Marchantia polymorpha genome.</title>
        <authorList>
            <person name="Bowman J.L."/>
            <person name="Kohchi T."/>
            <person name="Yamato K.T."/>
            <person name="Jenkins J."/>
            <person name="Shu S."/>
            <person name="Ishizaki K."/>
            <person name="Yamaoka S."/>
            <person name="Nishihama R."/>
            <person name="Nakamura Y."/>
            <person name="Berger F."/>
            <person name="Adam C."/>
            <person name="Aki S.S."/>
            <person name="Althoff F."/>
            <person name="Araki T."/>
            <person name="Arteaga-Vazquez M.A."/>
            <person name="Balasubrmanian S."/>
            <person name="Barry K."/>
            <person name="Bauer D."/>
            <person name="Boehm C.R."/>
            <person name="Briginshaw L."/>
            <person name="Caballero-Perez J."/>
            <person name="Catarino B."/>
            <person name="Chen F."/>
            <person name="Chiyoda S."/>
            <person name="Chovatia M."/>
            <person name="Davies K.M."/>
            <person name="Delmans M."/>
            <person name="Demura T."/>
            <person name="Dierschke T."/>
            <person name="Dolan L."/>
            <person name="Dorantes-Acosta A.E."/>
            <person name="Eklund D.M."/>
            <person name="Florent S.N."/>
            <person name="Flores-Sandoval E."/>
            <person name="Fujiyama A."/>
            <person name="Fukuzawa H."/>
            <person name="Galik B."/>
            <person name="Grimanelli D."/>
            <person name="Grimwood J."/>
            <person name="Grossniklaus U."/>
            <person name="Hamada T."/>
            <person name="Haseloff J."/>
            <person name="Hetherington A.J."/>
            <person name="Higo A."/>
            <person name="Hirakawa Y."/>
            <person name="Hundley H.N."/>
            <person name="Ikeda Y."/>
            <person name="Inoue K."/>
            <person name="Inoue S.I."/>
            <person name="Ishida S."/>
            <person name="Jia Q."/>
            <person name="Kakita M."/>
            <person name="Kanazawa T."/>
            <person name="Kawai Y."/>
            <person name="Kawashima T."/>
            <person name="Kennedy M."/>
            <person name="Kinose K."/>
            <person name="Kinoshita T."/>
            <person name="Kohara Y."/>
            <person name="Koide E."/>
            <person name="Komatsu K."/>
            <person name="Kopischke S."/>
            <person name="Kubo M."/>
            <person name="Kyozuka J."/>
            <person name="Lagercrantz U."/>
            <person name="Lin S.S."/>
            <person name="Lindquist E."/>
            <person name="Lipzen A.M."/>
            <person name="Lu C.W."/>
            <person name="De Luna E."/>
            <person name="Martienssen R.A."/>
            <person name="Minamino N."/>
            <person name="Mizutani M."/>
            <person name="Mizutani M."/>
            <person name="Mochizuki N."/>
            <person name="Monte I."/>
            <person name="Mosher R."/>
            <person name="Nagasaki H."/>
            <person name="Nakagami H."/>
            <person name="Naramoto S."/>
            <person name="Nishitani K."/>
            <person name="Ohtani M."/>
            <person name="Okamoto T."/>
            <person name="Okumura M."/>
            <person name="Phillips J."/>
            <person name="Pollak B."/>
            <person name="Reinders A."/>
            <person name="Rovekamp M."/>
            <person name="Sano R."/>
            <person name="Sawa S."/>
            <person name="Schmid M.W."/>
            <person name="Shirakawa M."/>
            <person name="Solano R."/>
            <person name="Spunde A."/>
            <person name="Suetsugu N."/>
            <person name="Sugano S."/>
            <person name="Sugiyama A."/>
            <person name="Sun R."/>
            <person name="Suzuki Y."/>
            <person name="Takenaka M."/>
            <person name="Takezawa D."/>
            <person name="Tomogane H."/>
            <person name="Tsuzuki M."/>
            <person name="Ueda T."/>
            <person name="Umeda M."/>
            <person name="Ward J.M."/>
            <person name="Watanabe Y."/>
            <person name="Yazaki K."/>
            <person name="Yokoyama R."/>
            <person name="Yoshitake Y."/>
            <person name="Yotsui I."/>
            <person name="Zachgo S."/>
            <person name="Schmutz J."/>
        </authorList>
    </citation>
    <scope>NUCLEOTIDE SEQUENCE [LARGE SCALE GENOMIC DNA]</scope>
    <source>
        <strain evidence="4">Tak-1</strain>
    </source>
</reference>
<dbReference type="InterPro" id="IPR007216">
    <property type="entry name" value="CNOT9"/>
</dbReference>
<dbReference type="InterPro" id="IPR011989">
    <property type="entry name" value="ARM-like"/>
</dbReference>
<dbReference type="PANTHER" id="PTHR12262">
    <property type="entry name" value="CCR4-NOT TRANSCRIPTION COMPLEX SUBUNIT 9"/>
    <property type="match status" value="1"/>
</dbReference>
<comment type="similarity">
    <text evidence="1">Belongs to the CNOT9 family.</text>
</comment>
<dbReference type="GO" id="GO:0030015">
    <property type="term" value="C:CCR4-NOT core complex"/>
    <property type="evidence" value="ECO:0000318"/>
    <property type="project" value="GO_Central"/>
</dbReference>
<organism evidence="3 4">
    <name type="scientific">Marchantia polymorpha</name>
    <name type="common">Common liverwort</name>
    <name type="synonym">Marchantia aquatica</name>
    <dbReference type="NCBI Taxonomy" id="3197"/>
    <lineage>
        <taxon>Eukaryota</taxon>
        <taxon>Viridiplantae</taxon>
        <taxon>Streptophyta</taxon>
        <taxon>Embryophyta</taxon>
        <taxon>Marchantiophyta</taxon>
        <taxon>Marchantiopsida</taxon>
        <taxon>Marchantiidae</taxon>
        <taxon>Marchantiales</taxon>
        <taxon>Marchantiaceae</taxon>
        <taxon>Marchantia</taxon>
    </lineage>
</organism>
<name>A0A2R6XHQ9_MARPO</name>
<feature type="region of interest" description="Disordered" evidence="2">
    <location>
        <begin position="488"/>
        <end position="531"/>
    </location>
</feature>
<dbReference type="GO" id="GO:0000932">
    <property type="term" value="C:P-body"/>
    <property type="evidence" value="ECO:0000318"/>
    <property type="project" value="GO_Central"/>
</dbReference>
<dbReference type="SUPFAM" id="SSF48371">
    <property type="entry name" value="ARM repeat"/>
    <property type="match status" value="1"/>
</dbReference>
<dbReference type="GO" id="GO:0017148">
    <property type="term" value="P:negative regulation of translation"/>
    <property type="evidence" value="ECO:0000318"/>
    <property type="project" value="GO_Central"/>
</dbReference>
<gene>
    <name evidence="3" type="ORF">MARPO_0014s0138</name>
</gene>
<evidence type="ECO:0000313" key="4">
    <source>
        <dbReference type="Proteomes" id="UP000244005"/>
    </source>
</evidence>
<dbReference type="Proteomes" id="UP000244005">
    <property type="component" value="Unassembled WGS sequence"/>
</dbReference>
<evidence type="ECO:0000256" key="2">
    <source>
        <dbReference type="SAM" id="MobiDB-lite"/>
    </source>
</evidence>
<sequence length="531" mass="59655">MDRAARARVSDSSDNSRKDSDVKRRSEECEGLAAIEFHCAHIMRERQKEVPDVPDESEVLVAMGISCAQVVTRGDIEGFRTNYESESIETMSVGCTQAFTRGEADHKTTYRDKVQSLQNNQVDGRDKPRQGISLEPPHLANVDVNDYLMTEDAWQTIPDFILYDEAAERIENAEVADPDPDADMPDHVKARKRGGRRHKGHFMKRPMAMSEVIEELQHPELRENALRCLSGHLNERREQDVEFYRQAGFYLYHSCGTVSVLLQEVVTVYDRLFARDLKVRGSKRLSNVLTLLQSIAANEETRVNFARAGLPNYLLPFIVSPCTEEVYENVRAMSLSVIGVLCQSRDIRIIKWALDSGMIQVCLYSLEVGGELSKVLAMTILESILRKNEGLYALCEANSDLLPKLAKICGDLISILATVQGFSPRLVVLIVRCLIVLCQNRRAVDVLKNNFPKHLEDGSFNDLRRDYPIFNYLHHQLLLCIGKASDSSPSDTSSRMSNPASPSIEGTEMHSSSVTNVPQSDINIIPPIESN</sequence>
<keyword evidence="4" id="KW-1185">Reference proteome</keyword>
<dbReference type="OrthoDB" id="2012683at2759"/>
<dbReference type="EMBL" id="KZ772686">
    <property type="protein sequence ID" value="PTQ45619.1"/>
    <property type="molecule type" value="Genomic_DNA"/>
</dbReference>
<evidence type="ECO:0000313" key="3">
    <source>
        <dbReference type="EMBL" id="PTQ45619.1"/>
    </source>
</evidence>
<feature type="compositionally biased region" description="Low complexity" evidence="2">
    <location>
        <begin position="488"/>
        <end position="497"/>
    </location>
</feature>